<reference evidence="2 3" key="1">
    <citation type="submission" date="2021-12" db="EMBL/GenBank/DDBJ databases">
        <title>Genome seq of p7.</title>
        <authorList>
            <person name="Seo T."/>
        </authorList>
    </citation>
    <scope>NUCLEOTIDE SEQUENCE [LARGE SCALE GENOMIC DNA]</scope>
    <source>
        <strain evidence="2 3">P7</strain>
    </source>
</reference>
<evidence type="ECO:0000313" key="2">
    <source>
        <dbReference type="EMBL" id="MCE4539499.1"/>
    </source>
</evidence>
<organism evidence="2 3">
    <name type="scientific">Pelomonas caseinilytica</name>
    <dbReference type="NCBI Taxonomy" id="2906763"/>
    <lineage>
        <taxon>Bacteria</taxon>
        <taxon>Pseudomonadati</taxon>
        <taxon>Pseudomonadota</taxon>
        <taxon>Betaproteobacteria</taxon>
        <taxon>Burkholderiales</taxon>
        <taxon>Sphaerotilaceae</taxon>
        <taxon>Roseateles</taxon>
    </lineage>
</organism>
<accession>A0ABS8XF15</accession>
<name>A0ABS8XF15_9BURK</name>
<gene>
    <name evidence="2" type="ORF">LXT12_19800</name>
</gene>
<dbReference type="RefSeq" id="WP_233394020.1">
    <property type="nucleotide sequence ID" value="NZ_JAJTWT010000009.1"/>
</dbReference>
<dbReference type="Proteomes" id="UP001201463">
    <property type="component" value="Unassembled WGS sequence"/>
</dbReference>
<keyword evidence="3" id="KW-1185">Reference proteome</keyword>
<dbReference type="InterPro" id="IPR019239">
    <property type="entry name" value="VapB_antitoxin"/>
</dbReference>
<sequence length="108" mass="12324">MRTNIDIDDELMARVLAAGPFKTKKEAVEAGLRMLERQAAYREILKWRGKLRWGWGDEERLNGEPNWSQVEPDAQPQALAAQEPRKAYAAKASRKTANAPKRKRHAGR</sequence>
<dbReference type="Pfam" id="PF09957">
    <property type="entry name" value="VapB_antitoxin"/>
    <property type="match status" value="1"/>
</dbReference>
<dbReference type="EMBL" id="JAJTWT010000009">
    <property type="protein sequence ID" value="MCE4539499.1"/>
    <property type="molecule type" value="Genomic_DNA"/>
</dbReference>
<proteinExistence type="predicted"/>
<evidence type="ECO:0000256" key="1">
    <source>
        <dbReference type="SAM" id="MobiDB-lite"/>
    </source>
</evidence>
<protein>
    <submittedName>
        <fullName evidence="2">Type II toxin-antitoxin system VapB family antitoxin</fullName>
    </submittedName>
</protein>
<evidence type="ECO:0000313" key="3">
    <source>
        <dbReference type="Proteomes" id="UP001201463"/>
    </source>
</evidence>
<feature type="region of interest" description="Disordered" evidence="1">
    <location>
        <begin position="57"/>
        <end position="108"/>
    </location>
</feature>
<comment type="caution">
    <text evidence="2">The sequence shown here is derived from an EMBL/GenBank/DDBJ whole genome shotgun (WGS) entry which is preliminary data.</text>
</comment>